<accession>F7Z9Z0</accession>
<protein>
    <submittedName>
        <fullName evidence="3">Flavin reductase-like protein</fullName>
    </submittedName>
</protein>
<organism evidence="3 4">
    <name type="scientific">Roseobacter litoralis (strain ATCC 49566 / DSM 6996 / JCM 21268 / NBRC 15278 / OCh 149)</name>
    <dbReference type="NCBI Taxonomy" id="391595"/>
    <lineage>
        <taxon>Bacteria</taxon>
        <taxon>Pseudomonadati</taxon>
        <taxon>Pseudomonadota</taxon>
        <taxon>Alphaproteobacteria</taxon>
        <taxon>Rhodobacterales</taxon>
        <taxon>Roseobacteraceae</taxon>
        <taxon>Roseobacter</taxon>
    </lineage>
</organism>
<dbReference type="EMBL" id="CP002623">
    <property type="protein sequence ID" value="AEI94143.1"/>
    <property type="molecule type" value="Genomic_DNA"/>
</dbReference>
<gene>
    <name evidence="3" type="ordered locus">RLO149_c021670</name>
</gene>
<sequence>MRNQISASTAVANVSGAHSFEPTLDHTRALRDAFGCFGTGVTIVCAQTPDGPVGMTANSFSAISLDPPLVLWAPSSSSKRHAAFVAAQHFCVHILAAEQLKMAKHFASNGTDFDTFDWHEGPFGAPTLKGCLTEFHCDTDAIHPAGDHSLILGRVRHVVHDTSGGNGLLFDQGRFGQFTPAVVAD</sequence>
<dbReference type="Gene3D" id="2.30.110.10">
    <property type="entry name" value="Electron Transport, Fmn-binding Protein, Chain A"/>
    <property type="match status" value="1"/>
</dbReference>
<dbReference type="InterPro" id="IPR002563">
    <property type="entry name" value="Flavin_Rdtase-like_dom"/>
</dbReference>
<dbReference type="PANTHER" id="PTHR30466:SF1">
    <property type="entry name" value="FMN REDUCTASE (NADH) RUTF"/>
    <property type="match status" value="1"/>
</dbReference>
<keyword evidence="4" id="KW-1185">Reference proteome</keyword>
<dbReference type="eggNOG" id="COG1853">
    <property type="taxonomic scope" value="Bacteria"/>
</dbReference>
<dbReference type="SMART" id="SM00903">
    <property type="entry name" value="Flavin_Reduct"/>
    <property type="match status" value="1"/>
</dbReference>
<dbReference type="InterPro" id="IPR050268">
    <property type="entry name" value="NADH-dep_flavin_reductase"/>
</dbReference>
<name>F7Z9Z0_ROSLO</name>
<feature type="domain" description="Flavin reductase like" evidence="2">
    <location>
        <begin position="34"/>
        <end position="177"/>
    </location>
</feature>
<dbReference type="STRING" id="391595.RLO149_c021670"/>
<keyword evidence="1" id="KW-0560">Oxidoreductase</keyword>
<dbReference type="KEGG" id="rli:RLO149_c021670"/>
<dbReference type="GO" id="GO:0042602">
    <property type="term" value="F:riboflavin reductase (NADPH) activity"/>
    <property type="evidence" value="ECO:0007669"/>
    <property type="project" value="TreeGrafter"/>
</dbReference>
<dbReference type="SUPFAM" id="SSF50475">
    <property type="entry name" value="FMN-binding split barrel"/>
    <property type="match status" value="1"/>
</dbReference>
<dbReference type="GO" id="GO:0010181">
    <property type="term" value="F:FMN binding"/>
    <property type="evidence" value="ECO:0007669"/>
    <property type="project" value="InterPro"/>
</dbReference>
<reference evidence="3 4" key="1">
    <citation type="journal article" date="2011" name="BMC Genomics">
        <title>Comparative genome analysis and genome-guided physiological analysis of Roseobacter litoralis.</title>
        <authorList>
            <person name="Kalhoefer D."/>
            <person name="Thole S."/>
            <person name="Voget S."/>
            <person name="Lehmann R."/>
            <person name="Liesegang H."/>
            <person name="Wollher A."/>
            <person name="Daniel R."/>
            <person name="Simon M."/>
            <person name="Brinkhoff T."/>
        </authorList>
    </citation>
    <scope>NUCLEOTIDE SEQUENCE [LARGE SCALE GENOMIC DNA]</scope>
    <source>
        <strain evidence="4">ATCC 49566 / DSM 6996 / JCM 21268 / NBRC 15278 / OCh 149</strain>
    </source>
</reference>
<dbReference type="Pfam" id="PF01613">
    <property type="entry name" value="Flavin_Reduct"/>
    <property type="match status" value="1"/>
</dbReference>
<dbReference type="AlphaFoldDB" id="F7Z9Z0"/>
<evidence type="ECO:0000256" key="1">
    <source>
        <dbReference type="ARBA" id="ARBA00023002"/>
    </source>
</evidence>
<dbReference type="InterPro" id="IPR012349">
    <property type="entry name" value="Split_barrel_FMN-bd"/>
</dbReference>
<proteinExistence type="predicted"/>
<evidence type="ECO:0000259" key="2">
    <source>
        <dbReference type="SMART" id="SM00903"/>
    </source>
</evidence>
<dbReference type="Proteomes" id="UP000001353">
    <property type="component" value="Chromosome"/>
</dbReference>
<evidence type="ECO:0000313" key="3">
    <source>
        <dbReference type="EMBL" id="AEI94143.1"/>
    </source>
</evidence>
<dbReference type="HOGENOM" id="CLU_059021_1_0_5"/>
<dbReference type="PANTHER" id="PTHR30466">
    <property type="entry name" value="FLAVIN REDUCTASE"/>
    <property type="match status" value="1"/>
</dbReference>
<evidence type="ECO:0000313" key="4">
    <source>
        <dbReference type="Proteomes" id="UP000001353"/>
    </source>
</evidence>